<dbReference type="EnsemblMetazoa" id="CapteT212319">
    <property type="protein sequence ID" value="CapteP212319"/>
    <property type="gene ID" value="CapteG212319"/>
</dbReference>
<dbReference type="GO" id="GO:0008270">
    <property type="term" value="F:zinc ion binding"/>
    <property type="evidence" value="ECO:0007669"/>
    <property type="project" value="UniProtKB-KW"/>
</dbReference>
<feature type="compositionally biased region" description="Basic and acidic residues" evidence="6">
    <location>
        <begin position="1786"/>
        <end position="1808"/>
    </location>
</feature>
<feature type="compositionally biased region" description="Basic residues" evidence="6">
    <location>
        <begin position="1665"/>
        <end position="1675"/>
    </location>
</feature>
<protein>
    <recommendedName>
        <fullName evidence="7">C2H2-type domain-containing protein</fullName>
    </recommendedName>
</protein>
<feature type="compositionally biased region" description="Basic and acidic residues" evidence="6">
    <location>
        <begin position="117"/>
        <end position="130"/>
    </location>
</feature>
<evidence type="ECO:0000259" key="7">
    <source>
        <dbReference type="PROSITE" id="PS50157"/>
    </source>
</evidence>
<keyword evidence="2" id="KW-0677">Repeat</keyword>
<feature type="compositionally biased region" description="Pro residues" evidence="6">
    <location>
        <begin position="1591"/>
        <end position="1604"/>
    </location>
</feature>
<feature type="compositionally biased region" description="Pro residues" evidence="6">
    <location>
        <begin position="1897"/>
        <end position="1910"/>
    </location>
</feature>
<reference evidence="8 10" key="2">
    <citation type="journal article" date="2013" name="Nature">
        <title>Insights into bilaterian evolution from three spiralian genomes.</title>
        <authorList>
            <person name="Simakov O."/>
            <person name="Marletaz F."/>
            <person name="Cho S.J."/>
            <person name="Edsinger-Gonzales E."/>
            <person name="Havlak P."/>
            <person name="Hellsten U."/>
            <person name="Kuo D.H."/>
            <person name="Larsson T."/>
            <person name="Lv J."/>
            <person name="Arendt D."/>
            <person name="Savage R."/>
            <person name="Osoegawa K."/>
            <person name="de Jong P."/>
            <person name="Grimwood J."/>
            <person name="Chapman J.A."/>
            <person name="Shapiro H."/>
            <person name="Aerts A."/>
            <person name="Otillar R.P."/>
            <person name="Terry A.Y."/>
            <person name="Boore J.L."/>
            <person name="Grigoriev I.V."/>
            <person name="Lindberg D.R."/>
            <person name="Seaver E.C."/>
            <person name="Weisblat D.A."/>
            <person name="Putnam N.H."/>
            <person name="Rokhsar D.S."/>
        </authorList>
    </citation>
    <scope>NUCLEOTIDE SEQUENCE</scope>
    <source>
        <strain evidence="8 10">I ESC-2004</strain>
    </source>
</reference>
<dbReference type="Gene3D" id="3.30.160.60">
    <property type="entry name" value="Classic Zinc Finger"/>
    <property type="match status" value="4"/>
</dbReference>
<feature type="compositionally biased region" description="Basic and acidic residues" evidence="6">
    <location>
        <begin position="194"/>
        <end position="210"/>
    </location>
</feature>
<organism evidence="8">
    <name type="scientific">Capitella teleta</name>
    <name type="common">Polychaete worm</name>
    <dbReference type="NCBI Taxonomy" id="283909"/>
    <lineage>
        <taxon>Eukaryota</taxon>
        <taxon>Metazoa</taxon>
        <taxon>Spiralia</taxon>
        <taxon>Lophotrochozoa</taxon>
        <taxon>Annelida</taxon>
        <taxon>Polychaeta</taxon>
        <taxon>Sedentaria</taxon>
        <taxon>Scolecida</taxon>
        <taxon>Capitellidae</taxon>
        <taxon>Capitella</taxon>
    </lineage>
</organism>
<feature type="domain" description="C2H2-type" evidence="7">
    <location>
        <begin position="1161"/>
        <end position="1189"/>
    </location>
</feature>
<feature type="region of interest" description="Disordered" evidence="6">
    <location>
        <begin position="1963"/>
        <end position="2094"/>
    </location>
</feature>
<dbReference type="PROSITE" id="PS50157">
    <property type="entry name" value="ZINC_FINGER_C2H2_2"/>
    <property type="match status" value="4"/>
</dbReference>
<feature type="compositionally biased region" description="Basic and acidic residues" evidence="6">
    <location>
        <begin position="285"/>
        <end position="336"/>
    </location>
</feature>
<evidence type="ECO:0000256" key="1">
    <source>
        <dbReference type="ARBA" id="ARBA00022723"/>
    </source>
</evidence>
<evidence type="ECO:0000256" key="6">
    <source>
        <dbReference type="SAM" id="MobiDB-lite"/>
    </source>
</evidence>
<keyword evidence="3 5" id="KW-0863">Zinc-finger</keyword>
<evidence type="ECO:0000256" key="3">
    <source>
        <dbReference type="ARBA" id="ARBA00022771"/>
    </source>
</evidence>
<gene>
    <name evidence="8" type="ORF">CAPTEDRAFT_212319</name>
</gene>
<dbReference type="SUPFAM" id="SSF57667">
    <property type="entry name" value="beta-beta-alpha zinc fingers"/>
    <property type="match status" value="1"/>
</dbReference>
<keyword evidence="1" id="KW-0479">Metal-binding</keyword>
<feature type="compositionally biased region" description="Low complexity" evidence="6">
    <location>
        <begin position="1579"/>
        <end position="1590"/>
    </location>
</feature>
<evidence type="ECO:0000256" key="5">
    <source>
        <dbReference type="PROSITE-ProRule" id="PRU00042"/>
    </source>
</evidence>
<feature type="compositionally biased region" description="Polar residues" evidence="6">
    <location>
        <begin position="52"/>
        <end position="61"/>
    </location>
</feature>
<feature type="compositionally biased region" description="Basic and acidic residues" evidence="6">
    <location>
        <begin position="2011"/>
        <end position="2026"/>
    </location>
</feature>
<dbReference type="OMA" id="RCISECH"/>
<dbReference type="STRING" id="283909.R7T7H5"/>
<feature type="compositionally biased region" description="Polar residues" evidence="6">
    <location>
        <begin position="162"/>
        <end position="173"/>
    </location>
</feature>
<feature type="region of interest" description="Disordered" evidence="6">
    <location>
        <begin position="1"/>
        <end position="400"/>
    </location>
</feature>
<feature type="region of interest" description="Disordered" evidence="6">
    <location>
        <begin position="1567"/>
        <end position="1609"/>
    </location>
</feature>
<dbReference type="PANTHER" id="PTHR24403">
    <property type="entry name" value="ZINC FINGER PROTEIN"/>
    <property type="match status" value="1"/>
</dbReference>
<feature type="compositionally biased region" description="Basic and acidic residues" evidence="6">
    <location>
        <begin position="63"/>
        <end position="108"/>
    </location>
</feature>
<feature type="domain" description="C2H2-type" evidence="7">
    <location>
        <begin position="1814"/>
        <end position="1844"/>
    </location>
</feature>
<feature type="compositionally biased region" description="Acidic residues" evidence="6">
    <location>
        <begin position="2027"/>
        <end position="2075"/>
    </location>
</feature>
<keyword evidence="4" id="KW-0862">Zinc</keyword>
<evidence type="ECO:0000313" key="8">
    <source>
        <dbReference type="EMBL" id="ELT89560.1"/>
    </source>
</evidence>
<dbReference type="EMBL" id="AMQN01014792">
    <property type="status" value="NOT_ANNOTATED_CDS"/>
    <property type="molecule type" value="Genomic_DNA"/>
</dbReference>
<dbReference type="HOGENOM" id="CLU_232475_0_0_1"/>
<feature type="compositionally biased region" description="Pro residues" evidence="6">
    <location>
        <begin position="1744"/>
        <end position="1759"/>
    </location>
</feature>
<feature type="compositionally biased region" description="Basic and acidic residues" evidence="6">
    <location>
        <begin position="221"/>
        <end position="233"/>
    </location>
</feature>
<reference evidence="9" key="3">
    <citation type="submission" date="2015-06" db="UniProtKB">
        <authorList>
            <consortium name="EnsemblMetazoa"/>
        </authorList>
    </citation>
    <scope>IDENTIFICATION</scope>
</reference>
<feature type="compositionally biased region" description="Pro residues" evidence="6">
    <location>
        <begin position="1708"/>
        <end position="1718"/>
    </location>
</feature>
<feature type="compositionally biased region" description="Low complexity" evidence="6">
    <location>
        <begin position="871"/>
        <end position="885"/>
    </location>
</feature>
<accession>R7T7H5</accession>
<evidence type="ECO:0000313" key="9">
    <source>
        <dbReference type="EnsemblMetazoa" id="CapteP212319"/>
    </source>
</evidence>
<feature type="compositionally biased region" description="Basic and acidic residues" evidence="6">
    <location>
        <begin position="174"/>
        <end position="187"/>
    </location>
</feature>
<feature type="domain" description="C2H2-type" evidence="7">
    <location>
        <begin position="572"/>
        <end position="595"/>
    </location>
</feature>
<evidence type="ECO:0000256" key="2">
    <source>
        <dbReference type="ARBA" id="ARBA00022737"/>
    </source>
</evidence>
<dbReference type="GO" id="GO:0005634">
    <property type="term" value="C:nucleus"/>
    <property type="evidence" value="ECO:0007669"/>
    <property type="project" value="TreeGrafter"/>
</dbReference>
<feature type="compositionally biased region" description="Basic and acidic residues" evidence="6">
    <location>
        <begin position="384"/>
        <end position="395"/>
    </location>
</feature>
<feature type="compositionally biased region" description="Polar residues" evidence="6">
    <location>
        <begin position="13"/>
        <end position="22"/>
    </location>
</feature>
<feature type="domain" description="C2H2-type" evidence="7">
    <location>
        <begin position="1864"/>
        <end position="1895"/>
    </location>
</feature>
<dbReference type="PANTHER" id="PTHR24403:SF67">
    <property type="entry name" value="FI01116P-RELATED"/>
    <property type="match status" value="1"/>
</dbReference>
<dbReference type="PROSITE" id="PS00028">
    <property type="entry name" value="ZINC_FINGER_C2H2_1"/>
    <property type="match status" value="5"/>
</dbReference>
<sequence length="2094" mass="231207">MEIDEFRSKPSEVMSSSDNMETASVAASAPAEVINDSLDEQKDGGKGEGAQEVTSAKNEVNPQEEHCQKEEDHAHVESHLGEGESHSLKESHSENEASHLGDGKDKCGESQSDNEENLLRDDDSPQEESHSSVNESLSQKEENLLLEEEEASSQGEGHLLKETSQSPSIQSPPKNEDILHSGEDLNEHLSCQQKESHLEELNHPQDESHSHQQKGSNLEEDPSHLQDESHLYEEPNLDTCLSQQEESLFDKVQSDPQKENHSHEEPSHPLEESNSRVDLPQNKSHLNEEQSHIDDKQNHIDDKQNHLEEEQCHLEEEQSHLEEEQSHLEDSDKRTEEDMETNEMQQSSEDSLTRESEEAIGNHNGPLDSGATSDVEKEQEEDTEQAKDAEPDKTPDALVDSLGESMDTALVIEDDDEDNNDQTTVANTVQLSTPCLTSPAVNSVPAVTCSLTTSSNGQEKAGVDDDEIECSAESSIDITPSHHIGEDDCIVQTHHVPRSLAVVGCKITMYERKGLVFIREGKTGLCGMVYMVLKAGTNGTQQVIEKEYLCNFCQKRLKNLDALQKHMVNHIFGCSMCEKKFLTHIELVRHTYENHPSCARVLAGFAYLDPKHREENLKDTEAFDSKMRAVDVAPSVLAPLPKPSLNVRVIRPGTTSSGPTLLTSRGRGISATGSAQTATTALVYACDLCSFKTKDSAVMLRHTKSHPAGEMINAARMTATGSNMPALYGCPKCHVKTDSAKMMVEHVEKTHAAYLRTLNQGSAAPRAPYILLSNTASTVPPGQSLLTVSSTSMTRSVPSTLVNSVPTSSMSSTYQQKVLTAAARAIGRDPNDFRAIVQHSPAAQPNQFKTTVLLQPVANSTRPGGPRTSYSIVPSTSGASGSSPVISNSSSMLRCSTPAASPAKWKCQYCPMMVGQRDVMVSHVKQAHPLEKQVILKIGPRLPDPAPTIDLTTMPDVPASAPKAPEASANSKIMLLKSNPSRTPRGRVPTLASLCVKLLNSQSRGASANQHNKAVKIQYRDHSGKKRGLMIAIANRHGKEPSDQSLARFYVETGKHFECSLCQKAINSVLIMRAHLLNKHFTRESWCCSYCEFNAKERNDLVLHVLDNHKDLKGVFPEIINARKYMLPPKGAPLPTAVNRSLRGPRSVRQNNMMHSAKSMWQCPFCTRRSIFRGELAVHVRLVHPNEPENTVFQRWSRPRLRPREVKRGQKLAVHLVRLEDMEKMPRLKGLLRQDAEIDPLMTELDIDDEEDGGTVRATYVPVEAEAAPAAKGPTKPYRCPHCALRPTAAPIRVKKHIRAMHKGMESTMIWLDADAVWKRLFFCTGTDCHYRTSDVNNFMSHIMENADHRIPELKLPAEVQQLITDCDLQGTLDLLTATAQQEQKAKAETKLNILEDKSNQNEAKVNGSEGGVTSRAKRKRSIPVNGYQEKDEDDMESELLPQTQPKRRLRQRTDHSKSNRCWLGEQINGWDMSDTPLICMQASCGRLPMGYDDMKIHMAAAHPMLPIARNPSAEGKEPSRVYLCVKPNCTFATYFMEHFQFHLSVKHNKPPVECSPSLRNLISEHRKAAEDQQAAERPTQQQPAMQQPPKQQPPKQQPPPKQPEPTSLPSIPIVVVATSEAAQLPSNVNLSRKRKFGPNVDSDDENDIDYQPYVKNSSQPKPPPAKKRSTRRSGRQPTASSDSVDSHGEASLDAPLMPSLEAEETLPPSPPQQPPMVPKLVIKSGAHRSILAPRSPRADVTPKPLPREAPAPTPPPPIEKPKSVAKKLQPAAEKPPPSPAPKLASAEKKAPSPSKKKEEKTQIGGKDLPEERYLCRVDCGSAFKTMQDIQKHQYNTDHGRIGPEGYVCRDLVCRMQRKKQYVFYCSNFFCTFMCKKLTELSKHHANCKHAGSKPPAQAPPESQPPPASSPPSTDKAKDAEDANKMYQCSYCSYMTTGQGVIRQHVVAVHQDSSDSYTAIDLSGDGNLQVRPESPKIIPPKVRETSKEAVKESVKEASKEIVKETAPPAPVKDKTSEIAKKQKADDSSDSSSDDSDDSSDDDDDDDDDDDSSDDSDSSDDDDDDDDSDDSDDSSDDDAKSEKSKSALTPAQPSS</sequence>
<feature type="region of interest" description="Disordered" evidence="6">
    <location>
        <begin position="1887"/>
        <end position="1919"/>
    </location>
</feature>
<dbReference type="InterPro" id="IPR050688">
    <property type="entry name" value="Zinc_finger/UBP_domain"/>
</dbReference>
<evidence type="ECO:0000313" key="10">
    <source>
        <dbReference type="Proteomes" id="UP000014760"/>
    </source>
</evidence>
<evidence type="ECO:0000256" key="4">
    <source>
        <dbReference type="ARBA" id="ARBA00022833"/>
    </source>
</evidence>
<feature type="region of interest" description="Disordered" evidence="6">
    <location>
        <begin position="858"/>
        <end position="885"/>
    </location>
</feature>
<dbReference type="InterPro" id="IPR013087">
    <property type="entry name" value="Znf_C2H2_type"/>
</dbReference>
<feature type="compositionally biased region" description="Basic and acidic residues" evidence="6">
    <location>
        <begin position="1"/>
        <end position="10"/>
    </location>
</feature>
<feature type="compositionally biased region" description="Basic and acidic residues" evidence="6">
    <location>
        <begin position="248"/>
        <end position="275"/>
    </location>
</feature>
<dbReference type="Proteomes" id="UP000014760">
    <property type="component" value="Unassembled WGS sequence"/>
</dbReference>
<dbReference type="GO" id="GO:0010468">
    <property type="term" value="P:regulation of gene expression"/>
    <property type="evidence" value="ECO:0007669"/>
    <property type="project" value="TreeGrafter"/>
</dbReference>
<name>R7T7H5_CAPTE</name>
<dbReference type="InterPro" id="IPR036236">
    <property type="entry name" value="Znf_C2H2_sf"/>
</dbReference>
<keyword evidence="10" id="KW-1185">Reference proteome</keyword>
<reference evidence="10" key="1">
    <citation type="submission" date="2012-12" db="EMBL/GenBank/DDBJ databases">
        <authorList>
            <person name="Hellsten U."/>
            <person name="Grimwood J."/>
            <person name="Chapman J.A."/>
            <person name="Shapiro H."/>
            <person name="Aerts A."/>
            <person name="Otillar R.P."/>
            <person name="Terry A.Y."/>
            <person name="Boore J.L."/>
            <person name="Simakov O."/>
            <person name="Marletaz F."/>
            <person name="Cho S.-J."/>
            <person name="Edsinger-Gonzales E."/>
            <person name="Havlak P."/>
            <person name="Kuo D.-H."/>
            <person name="Larsson T."/>
            <person name="Lv J."/>
            <person name="Arendt D."/>
            <person name="Savage R."/>
            <person name="Osoegawa K."/>
            <person name="de Jong P."/>
            <person name="Lindberg D.R."/>
            <person name="Seaver E.C."/>
            <person name="Weisblat D.A."/>
            <person name="Putnam N.H."/>
            <person name="Grigoriev I.V."/>
            <person name="Rokhsar D.S."/>
        </authorList>
    </citation>
    <scope>NUCLEOTIDE SEQUENCE</scope>
    <source>
        <strain evidence="10">I ESC-2004</strain>
    </source>
</reference>
<feature type="region of interest" description="Disordered" evidence="6">
    <location>
        <begin position="1399"/>
        <end position="1456"/>
    </location>
</feature>
<dbReference type="SMART" id="SM00355">
    <property type="entry name" value="ZnF_C2H2"/>
    <property type="match status" value="15"/>
</dbReference>
<proteinExistence type="predicted"/>
<dbReference type="EMBL" id="KB311295">
    <property type="protein sequence ID" value="ELT89560.1"/>
    <property type="molecule type" value="Genomic_DNA"/>
</dbReference>
<feature type="compositionally biased region" description="Basic and acidic residues" evidence="6">
    <location>
        <begin position="1981"/>
        <end position="2003"/>
    </location>
</feature>
<feature type="region of interest" description="Disordered" evidence="6">
    <location>
        <begin position="1630"/>
        <end position="1808"/>
    </location>
</feature>
<feature type="compositionally biased region" description="Polar residues" evidence="6">
    <location>
        <begin position="2085"/>
        <end position="2094"/>
    </location>
</feature>